<dbReference type="InterPro" id="IPR002397">
    <property type="entry name" value="Cyt_P450_B"/>
</dbReference>
<keyword evidence="3 7" id="KW-0479">Metal-binding</keyword>
<dbReference type="AlphaFoldDB" id="A0A0M7BHK5"/>
<dbReference type="CDD" id="cd11029">
    <property type="entry name" value="CYP107-like"/>
    <property type="match status" value="1"/>
</dbReference>
<evidence type="ECO:0000256" key="8">
    <source>
        <dbReference type="SAM" id="MobiDB-lite"/>
    </source>
</evidence>
<keyword evidence="2 7" id="KW-0349">Heme</keyword>
<reference evidence="9" key="1">
    <citation type="journal article" date="2015" name="Chem. Sci.">
        <title>A genomic approach to deciphering the mechanism of thiotetronate antibiotics biosynthesis.</title>
        <authorList>
            <person name="Tao W."/>
            <person name="Yurkovich M.E."/>
            <person name="Wen S."/>
            <person name="Lebe K.E."/>
            <person name="Samborskyy M."/>
            <person name="Liu Y."/>
            <person name="Yang A."/>
            <person name="Liu Y."/>
            <person name="Ju Y."/>
            <person name="Deng Z."/>
            <person name="Tosin M."/>
            <person name="Sun Y."/>
            <person name="Leadlay P.F."/>
        </authorList>
    </citation>
    <scope>NUCLEOTIDE SEQUENCE</scope>
    <source>
        <strain evidence="9">MG11</strain>
    </source>
</reference>
<dbReference type="InterPro" id="IPR001128">
    <property type="entry name" value="Cyt_P450"/>
</dbReference>
<evidence type="ECO:0000256" key="7">
    <source>
        <dbReference type="RuleBase" id="RU000461"/>
    </source>
</evidence>
<feature type="region of interest" description="Disordered" evidence="8">
    <location>
        <begin position="403"/>
        <end position="424"/>
    </location>
</feature>
<dbReference type="PRINTS" id="PR00359">
    <property type="entry name" value="BP450"/>
</dbReference>
<keyword evidence="6 7" id="KW-0503">Monooxygenase</keyword>
<dbReference type="GO" id="GO:0020037">
    <property type="term" value="F:heme binding"/>
    <property type="evidence" value="ECO:0007669"/>
    <property type="project" value="InterPro"/>
</dbReference>
<evidence type="ECO:0000256" key="5">
    <source>
        <dbReference type="ARBA" id="ARBA00023004"/>
    </source>
</evidence>
<keyword evidence="5 7" id="KW-0408">Iron</keyword>
<evidence type="ECO:0000256" key="6">
    <source>
        <dbReference type="ARBA" id="ARBA00023033"/>
    </source>
</evidence>
<dbReference type="PROSITE" id="PS00086">
    <property type="entry name" value="CYTOCHROME_P450"/>
    <property type="match status" value="1"/>
</dbReference>
<dbReference type="FunFam" id="1.10.630.10:FF:000018">
    <property type="entry name" value="Cytochrome P450 monooxygenase"/>
    <property type="match status" value="1"/>
</dbReference>
<dbReference type="SUPFAM" id="SSF48264">
    <property type="entry name" value="Cytochrome P450"/>
    <property type="match status" value="1"/>
</dbReference>
<dbReference type="EMBL" id="LN879416">
    <property type="protein sequence ID" value="CUI25725.1"/>
    <property type="molecule type" value="Genomic_DNA"/>
</dbReference>
<accession>A0A0M7BHK5</accession>
<dbReference type="GO" id="GO:0005506">
    <property type="term" value="F:iron ion binding"/>
    <property type="evidence" value="ECO:0007669"/>
    <property type="project" value="InterPro"/>
</dbReference>
<sequence>MTAHKSEGECPLSLGRDFFEDPHSVYRVIKENGNRPTKVVFETGMAYLPPNLRAWVVTAYEDIEVVLRDPRFCKSIDEAMALFRANSPDGEQTRERSSLLYDNMANNDPPAHTALRKPLNSAFTARAVATKREAMEELADSVLDAVAGQETFDLVQDFAFPYSISVICGMLGVPREDRGAFHAWVQTITGDAASTALARATEQMVGYLRKLIRDKRGGDAGDILTQLAVSLDESQAVAQAYALLAAGYETTANLIVTGFLTLESTPEQKARLWRDRSLVPTAVEEMLRHQSPFNLSLYRYTTEAAEVGGVMIPAGSLVFLAFAAANRDPERFTDPDTFDFGQPRREHLAFGGGVHNCIGKHLARLETEVAFHALIERCPDLRVVMPRERMEWKASPTFRGLRNLTVGPGPSPAPSCAPEKRAVS</sequence>
<gene>
    <name evidence="9" type="primary">ssuD1</name>
</gene>
<name>A0A0M7BHK5_9ACTN</name>
<evidence type="ECO:0000256" key="2">
    <source>
        <dbReference type="ARBA" id="ARBA00022617"/>
    </source>
</evidence>
<dbReference type="GO" id="GO:0004497">
    <property type="term" value="F:monooxygenase activity"/>
    <property type="evidence" value="ECO:0007669"/>
    <property type="project" value="UniProtKB-KW"/>
</dbReference>
<protein>
    <submittedName>
        <fullName evidence="9">Cytochrome P450</fullName>
    </submittedName>
</protein>
<evidence type="ECO:0000256" key="3">
    <source>
        <dbReference type="ARBA" id="ARBA00022723"/>
    </source>
</evidence>
<dbReference type="Gene3D" id="1.10.630.10">
    <property type="entry name" value="Cytochrome P450"/>
    <property type="match status" value="1"/>
</dbReference>
<dbReference type="GO" id="GO:0016705">
    <property type="term" value="F:oxidoreductase activity, acting on paired donors, with incorporation or reduction of molecular oxygen"/>
    <property type="evidence" value="ECO:0007669"/>
    <property type="project" value="InterPro"/>
</dbReference>
<evidence type="ECO:0000256" key="1">
    <source>
        <dbReference type="ARBA" id="ARBA00010617"/>
    </source>
</evidence>
<dbReference type="Pfam" id="PF00067">
    <property type="entry name" value="p450"/>
    <property type="match status" value="1"/>
</dbReference>
<dbReference type="PRINTS" id="PR00385">
    <property type="entry name" value="P450"/>
</dbReference>
<proteinExistence type="inferred from homology"/>
<dbReference type="PANTHER" id="PTHR46696">
    <property type="entry name" value="P450, PUTATIVE (EUROFUNG)-RELATED"/>
    <property type="match status" value="1"/>
</dbReference>
<dbReference type="InterPro" id="IPR036396">
    <property type="entry name" value="Cyt_P450_sf"/>
</dbReference>
<evidence type="ECO:0000256" key="4">
    <source>
        <dbReference type="ARBA" id="ARBA00023002"/>
    </source>
</evidence>
<organism evidence="9">
    <name type="scientific">Streptomyces sp. MG11</name>
    <dbReference type="NCBI Taxonomy" id="1460674"/>
    <lineage>
        <taxon>Bacteria</taxon>
        <taxon>Bacillati</taxon>
        <taxon>Actinomycetota</taxon>
        <taxon>Actinomycetes</taxon>
        <taxon>Kitasatosporales</taxon>
        <taxon>Streptomycetaceae</taxon>
        <taxon>Streptomyces</taxon>
    </lineage>
</organism>
<keyword evidence="4 7" id="KW-0560">Oxidoreductase</keyword>
<dbReference type="InterPro" id="IPR017972">
    <property type="entry name" value="Cyt_P450_CS"/>
</dbReference>
<dbReference type="PANTHER" id="PTHR46696:SF1">
    <property type="entry name" value="CYTOCHROME P450 YJIB-RELATED"/>
    <property type="match status" value="1"/>
</dbReference>
<evidence type="ECO:0000313" key="9">
    <source>
        <dbReference type="EMBL" id="CUI25725.1"/>
    </source>
</evidence>
<comment type="similarity">
    <text evidence="1 7">Belongs to the cytochrome P450 family.</text>
</comment>